<dbReference type="InterPro" id="IPR052048">
    <property type="entry name" value="ST_Response_Regulator"/>
</dbReference>
<dbReference type="PANTHER" id="PTHR43228">
    <property type="entry name" value="TWO-COMPONENT RESPONSE REGULATOR"/>
    <property type="match status" value="1"/>
</dbReference>
<dbReference type="PROSITE" id="PS50110">
    <property type="entry name" value="RESPONSE_REGULATORY"/>
    <property type="match status" value="1"/>
</dbReference>
<feature type="domain" description="Response regulatory" evidence="2">
    <location>
        <begin position="10"/>
        <end position="129"/>
    </location>
</feature>
<comment type="caution">
    <text evidence="3">The sequence shown here is derived from an EMBL/GenBank/DDBJ whole genome shotgun (WGS) entry which is preliminary data.</text>
</comment>
<dbReference type="InterPro" id="IPR001789">
    <property type="entry name" value="Sig_transdc_resp-reg_receiver"/>
</dbReference>
<evidence type="ECO:0000313" key="3">
    <source>
        <dbReference type="EMBL" id="NIK89740.1"/>
    </source>
</evidence>
<dbReference type="Pfam" id="PF00072">
    <property type="entry name" value="Response_reg"/>
    <property type="match status" value="1"/>
</dbReference>
<dbReference type="Proteomes" id="UP000570514">
    <property type="component" value="Unassembled WGS sequence"/>
</dbReference>
<dbReference type="GO" id="GO:0000160">
    <property type="term" value="P:phosphorelay signal transduction system"/>
    <property type="evidence" value="ECO:0007669"/>
    <property type="project" value="InterPro"/>
</dbReference>
<dbReference type="AlphaFoldDB" id="A0A846N3U5"/>
<evidence type="ECO:0000259" key="2">
    <source>
        <dbReference type="PROSITE" id="PS50110"/>
    </source>
</evidence>
<name>A0A846N3U5_9PROT</name>
<dbReference type="PANTHER" id="PTHR43228:SF1">
    <property type="entry name" value="TWO-COMPONENT RESPONSE REGULATOR ARR22"/>
    <property type="match status" value="1"/>
</dbReference>
<evidence type="ECO:0000256" key="1">
    <source>
        <dbReference type="PROSITE-ProRule" id="PRU00169"/>
    </source>
</evidence>
<keyword evidence="4" id="KW-1185">Reference proteome</keyword>
<gene>
    <name evidence="3" type="ORF">FHS83_003058</name>
</gene>
<dbReference type="CDD" id="cd17546">
    <property type="entry name" value="REC_hyHK_CKI1_RcsC-like"/>
    <property type="match status" value="1"/>
</dbReference>
<protein>
    <submittedName>
        <fullName evidence="3">CheY-like chemotaxis protein</fullName>
    </submittedName>
</protein>
<reference evidence="3 4" key="1">
    <citation type="submission" date="2020-03" db="EMBL/GenBank/DDBJ databases">
        <title>Genomic Encyclopedia of Type Strains, Phase IV (KMG-IV): sequencing the most valuable type-strain genomes for metagenomic binning, comparative biology and taxonomic classification.</title>
        <authorList>
            <person name="Goeker M."/>
        </authorList>
    </citation>
    <scope>NUCLEOTIDE SEQUENCE [LARGE SCALE GENOMIC DNA]</scope>
    <source>
        <strain evidence="3 4">DSM 19867</strain>
    </source>
</reference>
<dbReference type="SMART" id="SM00448">
    <property type="entry name" value="REC"/>
    <property type="match status" value="1"/>
</dbReference>
<evidence type="ECO:0000313" key="4">
    <source>
        <dbReference type="Proteomes" id="UP000570514"/>
    </source>
</evidence>
<dbReference type="RefSeq" id="WP_167083801.1">
    <property type="nucleotide sequence ID" value="NZ_BAAADC010000001.1"/>
</dbReference>
<sequence length="168" mass="19275">MSGIRFDRLRVMIVDDNLHMRRLIVAIMQAFGVREYFEAHDAEQAWAALPNAKPDIIILDWQLPGITGIEFARLVRTSPKSTNPFVPIIMLTGHTHVDHVRQARDAGINEFLAKPVSVKAMLVRLINVIENPRPFVRCDTYFGPCRRRKSITAYQGRERREPDLVTVD</sequence>
<dbReference type="Gene3D" id="3.40.50.2300">
    <property type="match status" value="1"/>
</dbReference>
<dbReference type="EMBL" id="JAASRM010000001">
    <property type="protein sequence ID" value="NIK89740.1"/>
    <property type="molecule type" value="Genomic_DNA"/>
</dbReference>
<dbReference type="SUPFAM" id="SSF52172">
    <property type="entry name" value="CheY-like"/>
    <property type="match status" value="1"/>
</dbReference>
<organism evidence="3 4">
    <name type="scientific">Rhizomicrobium palustre</name>
    <dbReference type="NCBI Taxonomy" id="189966"/>
    <lineage>
        <taxon>Bacteria</taxon>
        <taxon>Pseudomonadati</taxon>
        <taxon>Pseudomonadota</taxon>
        <taxon>Alphaproteobacteria</taxon>
        <taxon>Micropepsales</taxon>
        <taxon>Micropepsaceae</taxon>
        <taxon>Rhizomicrobium</taxon>
    </lineage>
</organism>
<proteinExistence type="predicted"/>
<keyword evidence="1" id="KW-0597">Phosphoprotein</keyword>
<accession>A0A846N3U5</accession>
<feature type="modified residue" description="4-aspartylphosphate" evidence="1">
    <location>
        <position position="60"/>
    </location>
</feature>
<dbReference type="InterPro" id="IPR011006">
    <property type="entry name" value="CheY-like_superfamily"/>
</dbReference>